<evidence type="ECO:0000313" key="3">
    <source>
        <dbReference type="EMBL" id="KJF45117.1"/>
    </source>
</evidence>
<organism evidence="3 4">
    <name type="scientific">Draconibacterium sediminis</name>
    <dbReference type="NCBI Taxonomy" id="1544798"/>
    <lineage>
        <taxon>Bacteria</taxon>
        <taxon>Pseudomonadati</taxon>
        <taxon>Bacteroidota</taxon>
        <taxon>Bacteroidia</taxon>
        <taxon>Marinilabiliales</taxon>
        <taxon>Prolixibacteraceae</taxon>
        <taxon>Draconibacterium</taxon>
    </lineage>
</organism>
<evidence type="ECO:0000259" key="2">
    <source>
        <dbReference type="Pfam" id="PF00582"/>
    </source>
</evidence>
<comment type="caution">
    <text evidence="3">The sequence shown here is derived from an EMBL/GenBank/DDBJ whole genome shotgun (WGS) entry which is preliminary data.</text>
</comment>
<dbReference type="OrthoDB" id="1113742at2"/>
<gene>
    <name evidence="3" type="ORF">LH29_06855</name>
</gene>
<comment type="similarity">
    <text evidence="1">Belongs to the universal stress protein A family.</text>
</comment>
<dbReference type="SUPFAM" id="SSF52402">
    <property type="entry name" value="Adenine nucleotide alpha hydrolases-like"/>
    <property type="match status" value="2"/>
</dbReference>
<feature type="domain" description="UspA" evidence="2">
    <location>
        <begin position="150"/>
        <end position="277"/>
    </location>
</feature>
<protein>
    <recommendedName>
        <fullName evidence="2">UspA domain-containing protein</fullName>
    </recommendedName>
</protein>
<proteinExistence type="inferred from homology"/>
<dbReference type="Pfam" id="PF00582">
    <property type="entry name" value="Usp"/>
    <property type="match status" value="1"/>
</dbReference>
<dbReference type="STRING" id="1544798.LH29_06855"/>
<dbReference type="PANTHER" id="PTHR46268">
    <property type="entry name" value="STRESS RESPONSE PROTEIN NHAX"/>
    <property type="match status" value="1"/>
</dbReference>
<dbReference type="Gene3D" id="3.40.50.620">
    <property type="entry name" value="HUPs"/>
    <property type="match status" value="2"/>
</dbReference>
<evidence type="ECO:0000313" key="4">
    <source>
        <dbReference type="Proteomes" id="UP000032544"/>
    </source>
</evidence>
<dbReference type="Proteomes" id="UP000032544">
    <property type="component" value="Unassembled WGS sequence"/>
</dbReference>
<keyword evidence="4" id="KW-1185">Reference proteome</keyword>
<dbReference type="RefSeq" id="WP_045026966.1">
    <property type="nucleotide sequence ID" value="NZ_JRHC01000001.1"/>
</dbReference>
<dbReference type="EMBL" id="JRHC01000001">
    <property type="protein sequence ID" value="KJF45117.1"/>
    <property type="molecule type" value="Genomic_DNA"/>
</dbReference>
<sequence>MKQKDYSILALISPNKEGETVLKEALYLQNTLEVKLVILNVIKEPSFFERNFQPEETELAIKNAKQELTDFVRKVIGKEIPNNIVISVRAGDPVDVLLEKSKTDSLEFLLIDKSDSNYPGALTKEEVDKLISLSKCPVLTVNKDFGVPEIKNIAIPIDITQSTKKRLLWAQFLAKKHGAKITILSALKANIDVEKSLALKNAQKIQQLLQDHDIQCDIKILKVYNQDSHQVILEYIKEEKPELMIIRTHQESIFSNKNIGKFVSEIVHGSQLPVFTVNYTPNPIDSLFL</sequence>
<dbReference type="InterPro" id="IPR014729">
    <property type="entry name" value="Rossmann-like_a/b/a_fold"/>
</dbReference>
<reference evidence="3 4" key="1">
    <citation type="submission" date="2014-09" db="EMBL/GenBank/DDBJ databases">
        <title>Draft Genome Sequence of Draconibacterium sp. JN14CK-3.</title>
        <authorList>
            <person name="Dong C."/>
            <person name="Lai Q."/>
            <person name="Shao Z."/>
        </authorList>
    </citation>
    <scope>NUCLEOTIDE SEQUENCE [LARGE SCALE GENOMIC DNA]</scope>
    <source>
        <strain evidence="3 4">JN14CK-3</strain>
    </source>
</reference>
<accession>A0A0D8JDX1</accession>
<dbReference type="AlphaFoldDB" id="A0A0D8JDX1"/>
<dbReference type="CDD" id="cd00293">
    <property type="entry name" value="USP-like"/>
    <property type="match status" value="1"/>
</dbReference>
<dbReference type="InterPro" id="IPR006016">
    <property type="entry name" value="UspA"/>
</dbReference>
<name>A0A0D8JDX1_9BACT</name>
<evidence type="ECO:0000256" key="1">
    <source>
        <dbReference type="ARBA" id="ARBA00008791"/>
    </source>
</evidence>
<dbReference type="PANTHER" id="PTHR46268:SF6">
    <property type="entry name" value="UNIVERSAL STRESS PROTEIN UP12"/>
    <property type="match status" value="1"/>
</dbReference>